<dbReference type="AlphaFoldDB" id="X6LRE8"/>
<evidence type="ECO:0000256" key="2">
    <source>
        <dbReference type="SAM" id="Phobius"/>
    </source>
</evidence>
<feature type="non-terminal residue" evidence="4">
    <location>
        <position position="1"/>
    </location>
</feature>
<dbReference type="EMBL" id="ASPP01029382">
    <property type="protein sequence ID" value="ETO04433.1"/>
    <property type="molecule type" value="Genomic_DNA"/>
</dbReference>
<keyword evidence="2" id="KW-0812">Transmembrane</keyword>
<dbReference type="Pfam" id="PF07647">
    <property type="entry name" value="SAM_2"/>
    <property type="match status" value="1"/>
</dbReference>
<keyword evidence="5" id="KW-1185">Reference proteome</keyword>
<organism evidence="4 5">
    <name type="scientific">Reticulomyxa filosa</name>
    <dbReference type="NCBI Taxonomy" id="46433"/>
    <lineage>
        <taxon>Eukaryota</taxon>
        <taxon>Sar</taxon>
        <taxon>Rhizaria</taxon>
        <taxon>Retaria</taxon>
        <taxon>Foraminifera</taxon>
        <taxon>Monothalamids</taxon>
        <taxon>Reticulomyxidae</taxon>
        <taxon>Reticulomyxa</taxon>
    </lineage>
</organism>
<feature type="compositionally biased region" description="Basic residues" evidence="1">
    <location>
        <begin position="264"/>
        <end position="279"/>
    </location>
</feature>
<feature type="region of interest" description="Disordered" evidence="1">
    <location>
        <begin position="96"/>
        <end position="179"/>
    </location>
</feature>
<feature type="compositionally biased region" description="Polar residues" evidence="1">
    <location>
        <begin position="169"/>
        <end position="179"/>
    </location>
</feature>
<dbReference type="SMART" id="SM00454">
    <property type="entry name" value="SAM"/>
    <property type="match status" value="1"/>
</dbReference>
<dbReference type="PROSITE" id="PS50105">
    <property type="entry name" value="SAM_DOMAIN"/>
    <property type="match status" value="1"/>
</dbReference>
<evidence type="ECO:0000259" key="3">
    <source>
        <dbReference type="PROSITE" id="PS50105"/>
    </source>
</evidence>
<feature type="domain" description="SAM" evidence="3">
    <location>
        <begin position="28"/>
        <end position="91"/>
    </location>
</feature>
<feature type="compositionally biased region" description="Low complexity" evidence="1">
    <location>
        <begin position="100"/>
        <end position="112"/>
    </location>
</feature>
<evidence type="ECO:0000313" key="5">
    <source>
        <dbReference type="Proteomes" id="UP000023152"/>
    </source>
</evidence>
<name>X6LRE8_RETFI</name>
<dbReference type="InterPro" id="IPR013761">
    <property type="entry name" value="SAM/pointed_sf"/>
</dbReference>
<feature type="compositionally biased region" description="Low complexity" evidence="1">
    <location>
        <begin position="298"/>
        <end position="310"/>
    </location>
</feature>
<dbReference type="Gene3D" id="1.10.150.50">
    <property type="entry name" value="Transcription Factor, Ets-1"/>
    <property type="match status" value="1"/>
</dbReference>
<feature type="compositionally biased region" description="Basic and acidic residues" evidence="1">
    <location>
        <begin position="152"/>
        <end position="167"/>
    </location>
</feature>
<dbReference type="SUPFAM" id="SSF47769">
    <property type="entry name" value="SAM/Pointed domain"/>
    <property type="match status" value="1"/>
</dbReference>
<keyword evidence="2" id="KW-0472">Membrane</keyword>
<feature type="transmembrane region" description="Helical" evidence="2">
    <location>
        <begin position="401"/>
        <end position="427"/>
    </location>
</feature>
<proteinExistence type="predicted"/>
<gene>
    <name evidence="4" type="ORF">RFI_32965</name>
</gene>
<keyword evidence="2" id="KW-1133">Transmembrane helix</keyword>
<dbReference type="CDD" id="cd09487">
    <property type="entry name" value="SAM_superfamily"/>
    <property type="match status" value="1"/>
</dbReference>
<accession>X6LRE8</accession>
<sequence length="482" mass="54957">KIKKKKKKKKKAITNKWYGVTDTDVLNWNSASVTKWTQTQPPLDQYASKLEAHGIDGMMLLELDGDDLAIIGIKPSHREKILDILRNFAKQTFPEVSDANTNIPNGTPNTTPKGEAAKNKGKNDLQSSAAVSPKKNIDGNGNGNHNNNNDTKNSDTTREDKETKDAQSDNDLSYATNGNDCIKLNDVNGNSRKRRESVQVVDAPVPLHIQVLKDMADLLSTISGELVNEKVQTQADLIQKKVNTLLDQLLFCCCYCLKNSNKRRKKKNKRNHLKKKKQQRQMSSQYFNADENSDSNVSSPQSNQSGKSSPFAEAEGKPVSGISLPYVNTLEQKKGHRRRQSLPFVNQDSQQREGDNDMMDIEKKNKNVVFSFLCTKKTDMTMENNMFKKIKTQTKNLKCVALLYFFALLYFLFFLFALISVGFAFYLKVVQMFFQRETKIAKKFLSKFFIEIMRKHFQIRVVDEYLNKLLVSFESRSKKIES</sequence>
<dbReference type="Proteomes" id="UP000023152">
    <property type="component" value="Unassembled WGS sequence"/>
</dbReference>
<reference evidence="4 5" key="1">
    <citation type="journal article" date="2013" name="Curr. Biol.">
        <title>The Genome of the Foraminiferan Reticulomyxa filosa.</title>
        <authorList>
            <person name="Glockner G."/>
            <person name="Hulsmann N."/>
            <person name="Schleicher M."/>
            <person name="Noegel A.A."/>
            <person name="Eichinger L."/>
            <person name="Gallinger C."/>
            <person name="Pawlowski J."/>
            <person name="Sierra R."/>
            <person name="Euteneuer U."/>
            <person name="Pillet L."/>
            <person name="Moustafa A."/>
            <person name="Platzer M."/>
            <person name="Groth M."/>
            <person name="Szafranski K."/>
            <person name="Schliwa M."/>
        </authorList>
    </citation>
    <scope>NUCLEOTIDE SEQUENCE [LARGE SCALE GENOMIC DNA]</scope>
</reference>
<dbReference type="InterPro" id="IPR001660">
    <property type="entry name" value="SAM"/>
</dbReference>
<feature type="region of interest" description="Disordered" evidence="1">
    <location>
        <begin position="264"/>
        <end position="283"/>
    </location>
</feature>
<feature type="region of interest" description="Disordered" evidence="1">
    <location>
        <begin position="289"/>
        <end position="317"/>
    </location>
</feature>
<protein>
    <recommendedName>
        <fullName evidence="3">SAM domain-containing protein</fullName>
    </recommendedName>
</protein>
<evidence type="ECO:0000313" key="4">
    <source>
        <dbReference type="EMBL" id="ETO04433.1"/>
    </source>
</evidence>
<comment type="caution">
    <text evidence="4">The sequence shown here is derived from an EMBL/GenBank/DDBJ whole genome shotgun (WGS) entry which is preliminary data.</text>
</comment>
<feature type="region of interest" description="Disordered" evidence="1">
    <location>
        <begin position="332"/>
        <end position="355"/>
    </location>
</feature>
<evidence type="ECO:0000256" key="1">
    <source>
        <dbReference type="SAM" id="MobiDB-lite"/>
    </source>
</evidence>